<sequence>MPFLRRVGLLGHSASTGGMKGGKRSLLVLKTERLASVEMNAHHASKSTRDHRHIYKSWKRIRRKPGWEDEGDDDYDPGFTDPACVGAGEITPPSPDPFPQPPIEPVSRQSCKLAGRVLFDSTEAIVARLDRSPRASRASRDYSQSSELTNPARINVLPLVLPYARGGTTATQLSSTSTPDSINAAAYWRKHGWITSVFRTSR</sequence>
<organism evidence="1 2">
    <name type="scientific">Thelephora ganbajun</name>
    <name type="common">Ganba fungus</name>
    <dbReference type="NCBI Taxonomy" id="370292"/>
    <lineage>
        <taxon>Eukaryota</taxon>
        <taxon>Fungi</taxon>
        <taxon>Dikarya</taxon>
        <taxon>Basidiomycota</taxon>
        <taxon>Agaricomycotina</taxon>
        <taxon>Agaricomycetes</taxon>
        <taxon>Thelephorales</taxon>
        <taxon>Thelephoraceae</taxon>
        <taxon>Thelephora</taxon>
    </lineage>
</organism>
<reference evidence="1" key="2">
    <citation type="journal article" date="2020" name="Nat. Commun.">
        <title>Large-scale genome sequencing of mycorrhizal fungi provides insights into the early evolution of symbiotic traits.</title>
        <authorList>
            <person name="Miyauchi S."/>
            <person name="Kiss E."/>
            <person name="Kuo A."/>
            <person name="Drula E."/>
            <person name="Kohler A."/>
            <person name="Sanchez-Garcia M."/>
            <person name="Morin E."/>
            <person name="Andreopoulos B."/>
            <person name="Barry K.W."/>
            <person name="Bonito G."/>
            <person name="Buee M."/>
            <person name="Carver A."/>
            <person name="Chen C."/>
            <person name="Cichocki N."/>
            <person name="Clum A."/>
            <person name="Culley D."/>
            <person name="Crous P.W."/>
            <person name="Fauchery L."/>
            <person name="Girlanda M."/>
            <person name="Hayes R.D."/>
            <person name="Keri Z."/>
            <person name="LaButti K."/>
            <person name="Lipzen A."/>
            <person name="Lombard V."/>
            <person name="Magnuson J."/>
            <person name="Maillard F."/>
            <person name="Murat C."/>
            <person name="Nolan M."/>
            <person name="Ohm R.A."/>
            <person name="Pangilinan J."/>
            <person name="Pereira M.F."/>
            <person name="Perotto S."/>
            <person name="Peter M."/>
            <person name="Pfister S."/>
            <person name="Riley R."/>
            <person name="Sitrit Y."/>
            <person name="Stielow J.B."/>
            <person name="Szollosi G."/>
            <person name="Zifcakova L."/>
            <person name="Stursova M."/>
            <person name="Spatafora J.W."/>
            <person name="Tedersoo L."/>
            <person name="Vaario L.M."/>
            <person name="Yamada A."/>
            <person name="Yan M."/>
            <person name="Wang P."/>
            <person name="Xu J."/>
            <person name="Bruns T."/>
            <person name="Baldrian P."/>
            <person name="Vilgalys R."/>
            <person name="Dunand C."/>
            <person name="Henrissat B."/>
            <person name="Grigoriev I.V."/>
            <person name="Hibbett D."/>
            <person name="Nagy L.G."/>
            <person name="Martin F.M."/>
        </authorList>
    </citation>
    <scope>NUCLEOTIDE SEQUENCE</scope>
    <source>
        <strain evidence="1">P2</strain>
    </source>
</reference>
<reference evidence="1" key="1">
    <citation type="submission" date="2019-10" db="EMBL/GenBank/DDBJ databases">
        <authorList>
            <consortium name="DOE Joint Genome Institute"/>
            <person name="Kuo A."/>
            <person name="Miyauchi S."/>
            <person name="Kiss E."/>
            <person name="Drula E."/>
            <person name="Kohler A."/>
            <person name="Sanchez-Garcia M."/>
            <person name="Andreopoulos B."/>
            <person name="Barry K.W."/>
            <person name="Bonito G."/>
            <person name="Buee M."/>
            <person name="Carver A."/>
            <person name="Chen C."/>
            <person name="Cichocki N."/>
            <person name="Clum A."/>
            <person name="Culley D."/>
            <person name="Crous P.W."/>
            <person name="Fauchery L."/>
            <person name="Girlanda M."/>
            <person name="Hayes R."/>
            <person name="Keri Z."/>
            <person name="Labutti K."/>
            <person name="Lipzen A."/>
            <person name="Lombard V."/>
            <person name="Magnuson J."/>
            <person name="Maillard F."/>
            <person name="Morin E."/>
            <person name="Murat C."/>
            <person name="Nolan M."/>
            <person name="Ohm R."/>
            <person name="Pangilinan J."/>
            <person name="Pereira M."/>
            <person name="Perotto S."/>
            <person name="Peter M."/>
            <person name="Riley R."/>
            <person name="Sitrit Y."/>
            <person name="Stielow B."/>
            <person name="Szollosi G."/>
            <person name="Zifcakova L."/>
            <person name="Stursova M."/>
            <person name="Spatafora J.W."/>
            <person name="Tedersoo L."/>
            <person name="Vaario L.-M."/>
            <person name="Yamada A."/>
            <person name="Yan M."/>
            <person name="Wang P."/>
            <person name="Xu J."/>
            <person name="Bruns T."/>
            <person name="Baldrian P."/>
            <person name="Vilgalys R."/>
            <person name="Henrissat B."/>
            <person name="Grigoriev I.V."/>
            <person name="Hibbett D."/>
            <person name="Nagy L.G."/>
            <person name="Martin F.M."/>
        </authorList>
    </citation>
    <scope>NUCLEOTIDE SEQUENCE</scope>
    <source>
        <strain evidence="1">P2</strain>
    </source>
</reference>
<accession>A0ACB6ZK08</accession>
<name>A0ACB6ZK08_THEGA</name>
<keyword evidence="2" id="KW-1185">Reference proteome</keyword>
<comment type="caution">
    <text evidence="1">The sequence shown here is derived from an EMBL/GenBank/DDBJ whole genome shotgun (WGS) entry which is preliminary data.</text>
</comment>
<dbReference type="Proteomes" id="UP000886501">
    <property type="component" value="Unassembled WGS sequence"/>
</dbReference>
<proteinExistence type="predicted"/>
<gene>
    <name evidence="1" type="ORF">BDM02DRAFT_3112875</name>
</gene>
<evidence type="ECO:0000313" key="2">
    <source>
        <dbReference type="Proteomes" id="UP000886501"/>
    </source>
</evidence>
<dbReference type="EMBL" id="MU117991">
    <property type="protein sequence ID" value="KAF9649897.1"/>
    <property type="molecule type" value="Genomic_DNA"/>
</dbReference>
<evidence type="ECO:0000313" key="1">
    <source>
        <dbReference type="EMBL" id="KAF9649897.1"/>
    </source>
</evidence>
<protein>
    <submittedName>
        <fullName evidence="1">Uncharacterized protein</fullName>
    </submittedName>
</protein>